<evidence type="ECO:0000313" key="10">
    <source>
        <dbReference type="Proteomes" id="UP000054408"/>
    </source>
</evidence>
<dbReference type="NCBIfam" id="TIGR00066">
    <property type="entry name" value="g_glut_trans"/>
    <property type="match status" value="1"/>
</dbReference>
<feature type="binding site" evidence="7">
    <location>
        <position position="115"/>
    </location>
    <ligand>
        <name>L-glutamate</name>
        <dbReference type="ChEBI" id="CHEBI:29985"/>
    </ligand>
</feature>
<dbReference type="EMBL" id="GL349442">
    <property type="protein sequence ID" value="KNC46429.1"/>
    <property type="molecule type" value="Genomic_DNA"/>
</dbReference>
<reference evidence="9 10" key="1">
    <citation type="submission" date="2010-05" db="EMBL/GenBank/DDBJ databases">
        <title>The Genome Sequence of Thecamonas trahens ATCC 50062.</title>
        <authorList>
            <consortium name="The Broad Institute Genome Sequencing Platform"/>
            <person name="Russ C."/>
            <person name="Cuomo C."/>
            <person name="Shea T."/>
            <person name="Young S.K."/>
            <person name="Zeng Q."/>
            <person name="Koehrsen M."/>
            <person name="Haas B."/>
            <person name="Borodovsky M."/>
            <person name="Guigo R."/>
            <person name="Alvarado L."/>
            <person name="Berlin A."/>
            <person name="Bochicchio J."/>
            <person name="Borenstein D."/>
            <person name="Chapman S."/>
            <person name="Chen Z."/>
            <person name="Freedman E."/>
            <person name="Gellesch M."/>
            <person name="Goldberg J."/>
            <person name="Griggs A."/>
            <person name="Gujja S."/>
            <person name="Heilman E."/>
            <person name="Heiman D."/>
            <person name="Hepburn T."/>
            <person name="Howarth C."/>
            <person name="Jen D."/>
            <person name="Larson L."/>
            <person name="Mehta T."/>
            <person name="Park D."/>
            <person name="Pearson M."/>
            <person name="Roberts A."/>
            <person name="Saif S."/>
            <person name="Shenoy N."/>
            <person name="Sisk P."/>
            <person name="Stolte C."/>
            <person name="Sykes S."/>
            <person name="Thomson T."/>
            <person name="Walk T."/>
            <person name="White J."/>
            <person name="Yandava C."/>
            <person name="Burger G."/>
            <person name="Gray M.W."/>
            <person name="Holland P.W.H."/>
            <person name="King N."/>
            <person name="Lang F.B.F."/>
            <person name="Roger A.J."/>
            <person name="Ruiz-Trillo I."/>
            <person name="Lander E."/>
            <person name="Nusbaum C."/>
        </authorList>
    </citation>
    <scope>NUCLEOTIDE SEQUENCE [LARGE SCALE GENOMIC DNA]</scope>
    <source>
        <strain evidence="9 10">ATCC 50062</strain>
    </source>
</reference>
<dbReference type="eggNOG" id="KOG2410">
    <property type="taxonomic scope" value="Eukaryota"/>
</dbReference>
<evidence type="ECO:0000256" key="8">
    <source>
        <dbReference type="SAM" id="SignalP"/>
    </source>
</evidence>
<feature type="active site" description="Nucleophile" evidence="6">
    <location>
        <position position="385"/>
    </location>
</feature>
<protein>
    <submittedName>
        <fullName evidence="9">Gamma-glutamyltransferase</fullName>
    </submittedName>
</protein>
<dbReference type="GO" id="GO:0036374">
    <property type="term" value="F:glutathione hydrolase activity"/>
    <property type="evidence" value="ECO:0007669"/>
    <property type="project" value="InterPro"/>
</dbReference>
<dbReference type="RefSeq" id="XP_013760720.1">
    <property type="nucleotide sequence ID" value="XM_013905266.1"/>
</dbReference>
<proteinExistence type="predicted"/>
<evidence type="ECO:0000256" key="4">
    <source>
        <dbReference type="ARBA" id="ARBA00023180"/>
    </source>
</evidence>
<keyword evidence="4" id="KW-0325">Glycoprotein</keyword>
<organism evidence="9 10">
    <name type="scientific">Thecamonas trahens ATCC 50062</name>
    <dbReference type="NCBI Taxonomy" id="461836"/>
    <lineage>
        <taxon>Eukaryota</taxon>
        <taxon>Apusozoa</taxon>
        <taxon>Apusomonadida</taxon>
        <taxon>Apusomonadidae</taxon>
        <taxon>Thecamonas</taxon>
    </lineage>
</organism>
<dbReference type="PANTHER" id="PTHR11686">
    <property type="entry name" value="GAMMA GLUTAMYL TRANSPEPTIDASE"/>
    <property type="match status" value="1"/>
</dbReference>
<dbReference type="InterPro" id="IPR029055">
    <property type="entry name" value="Ntn_hydrolases_N"/>
</dbReference>
<keyword evidence="1" id="KW-0645">Protease</keyword>
<dbReference type="GO" id="GO:0006508">
    <property type="term" value="P:proteolysis"/>
    <property type="evidence" value="ECO:0007669"/>
    <property type="project" value="UniProtKB-KW"/>
</dbReference>
<evidence type="ECO:0000256" key="5">
    <source>
        <dbReference type="ARBA" id="ARBA00023315"/>
    </source>
</evidence>
<dbReference type="Gene3D" id="3.60.20.40">
    <property type="match status" value="1"/>
</dbReference>
<dbReference type="STRING" id="461836.A0A0L0D252"/>
<dbReference type="InterPro" id="IPR043137">
    <property type="entry name" value="GGT_ssub_C"/>
</dbReference>
<evidence type="ECO:0000256" key="3">
    <source>
        <dbReference type="ARBA" id="ARBA00022801"/>
    </source>
</evidence>
<keyword evidence="10" id="KW-1185">Reference proteome</keyword>
<dbReference type="OrthoDB" id="1081007at2759"/>
<keyword evidence="8" id="KW-0732">Signal</keyword>
<evidence type="ECO:0000256" key="7">
    <source>
        <dbReference type="PIRSR" id="PIRSR600101-2"/>
    </source>
</evidence>
<dbReference type="Gene3D" id="1.10.246.130">
    <property type="match status" value="1"/>
</dbReference>
<evidence type="ECO:0000256" key="6">
    <source>
        <dbReference type="PIRSR" id="PIRSR600101-1"/>
    </source>
</evidence>
<dbReference type="InterPro" id="IPR000101">
    <property type="entry name" value="GGT_peptidase"/>
</dbReference>
<feature type="chain" id="PRO_5005537064" evidence="8">
    <location>
        <begin position="26"/>
        <end position="582"/>
    </location>
</feature>
<dbReference type="OMA" id="GFMLVHL"/>
<feature type="signal peptide" evidence="8">
    <location>
        <begin position="1"/>
        <end position="25"/>
    </location>
</feature>
<dbReference type="AlphaFoldDB" id="A0A0L0D252"/>
<dbReference type="PRINTS" id="PR01210">
    <property type="entry name" value="GGTRANSPTASE"/>
</dbReference>
<dbReference type="Proteomes" id="UP000054408">
    <property type="component" value="Unassembled WGS sequence"/>
</dbReference>
<feature type="binding site" evidence="7">
    <location>
        <begin position="403"/>
        <end position="405"/>
    </location>
    <ligand>
        <name>L-glutamate</name>
        <dbReference type="ChEBI" id="CHEBI:29985"/>
    </ligand>
</feature>
<dbReference type="GO" id="GO:0006751">
    <property type="term" value="P:glutathione catabolic process"/>
    <property type="evidence" value="ECO:0007669"/>
    <property type="project" value="InterPro"/>
</dbReference>
<evidence type="ECO:0000313" key="9">
    <source>
        <dbReference type="EMBL" id="KNC46429.1"/>
    </source>
</evidence>
<dbReference type="FunFam" id="1.10.246.130:FF:000005">
    <property type="entry name" value="Gamma-glutamyltranspeptidase 1, putative"/>
    <property type="match status" value="1"/>
</dbReference>
<accession>A0A0L0D252</accession>
<sequence length="582" mass="61160">MRVAVVSLGLLLTVSLVTVIAVVSAHDAAAAAGGASPASSRIRQAESKLGMVAADQPTCSQMGAAVLDDGGSAADAAVTTALCLGAINAFASGIGGGGFATVRTANGSAEVFDFRETAPAKAFRDMFDSSAEKAQVGGLAVAVPGELRGLELMWQRHGRLPWARLIEPVVALCNDGFEVTDELAKIVEYTQEYIKASPAFAAVYMIDGQLVKAGQTIRRPKLAATLEAVAAGGANAFYTGAIAHALIDAIQGSGGIMELGDLANYTAVIREPVSTYFLGMKVLSAPPPSSGAILNFMLNVLEEYNLPKIGAMTHDVVHKVVEAMKFAFALRTHLGDPCCTDIEQVMADLTSKDYAAWVRTRIVPDATFNASYYGAAFDMEPTPGTTHFSVVDSERNAVALTSTVNLFFGSKVMDPVTGVVLNNEMDDFSVPNVTNAFGVKPSPANYIVPGKRPLSSTTPTIVTANDQVLAVAGASGGTKITTSTLLTLLKMFAWGMEAGEAVASPRFHDQLYPNVLQVEYGFAQSLVTYLRESIGYELDELGPDGHIAIVQAIYNDIDKGILYGASDWRKGGAPAGQVRTGR</sequence>
<evidence type="ECO:0000256" key="2">
    <source>
        <dbReference type="ARBA" id="ARBA00022679"/>
    </source>
</evidence>
<dbReference type="FunFam" id="3.60.20.40:FF:000001">
    <property type="entry name" value="Gamma-glutamyltranspeptidase 1"/>
    <property type="match status" value="1"/>
</dbReference>
<dbReference type="PANTHER" id="PTHR11686:SF9">
    <property type="entry name" value="RE13973P"/>
    <property type="match status" value="1"/>
</dbReference>
<name>A0A0L0D252_THETB</name>
<dbReference type="GO" id="GO:0005886">
    <property type="term" value="C:plasma membrane"/>
    <property type="evidence" value="ECO:0007669"/>
    <property type="project" value="TreeGrafter"/>
</dbReference>
<feature type="binding site" evidence="7">
    <location>
        <position position="477"/>
    </location>
    <ligand>
        <name>L-glutamate</name>
        <dbReference type="ChEBI" id="CHEBI:29985"/>
    </ligand>
</feature>
<feature type="binding site" evidence="7">
    <location>
        <begin position="455"/>
        <end position="456"/>
    </location>
    <ligand>
        <name>L-glutamate</name>
        <dbReference type="ChEBI" id="CHEBI:29985"/>
    </ligand>
</feature>
<keyword evidence="2 9" id="KW-0808">Transferase</keyword>
<dbReference type="GO" id="GO:0016746">
    <property type="term" value="F:acyltransferase activity"/>
    <property type="evidence" value="ECO:0007669"/>
    <property type="project" value="UniProtKB-KW"/>
</dbReference>
<gene>
    <name evidence="9" type="ORF">AMSG_02883</name>
</gene>
<keyword evidence="5" id="KW-0012">Acyltransferase</keyword>
<dbReference type="GeneID" id="25562531"/>
<dbReference type="InterPro" id="IPR043138">
    <property type="entry name" value="GGT_lsub"/>
</dbReference>
<dbReference type="SUPFAM" id="SSF56235">
    <property type="entry name" value="N-terminal nucleophile aminohydrolases (Ntn hydrolases)"/>
    <property type="match status" value="1"/>
</dbReference>
<keyword evidence="3" id="KW-0378">Hydrolase</keyword>
<evidence type="ECO:0000256" key="1">
    <source>
        <dbReference type="ARBA" id="ARBA00022670"/>
    </source>
</evidence>
<feature type="binding site" evidence="7">
    <location>
        <position position="427"/>
    </location>
    <ligand>
        <name>L-glutamate</name>
        <dbReference type="ChEBI" id="CHEBI:29985"/>
    </ligand>
</feature>
<dbReference type="Pfam" id="PF01019">
    <property type="entry name" value="G_glu_transpept"/>
    <property type="match status" value="1"/>
</dbReference>